<comment type="similarity">
    <text evidence="1">Belongs to the protein-tyrosine phosphatase family. Non-receptor class myotubularin subfamily.</text>
</comment>
<accession>A0A6F9DM42</accession>
<dbReference type="InterPro" id="IPR010569">
    <property type="entry name" value="Myotubularin-like_Pase_dom"/>
</dbReference>
<dbReference type="SUPFAM" id="SSF52799">
    <property type="entry name" value="(Phosphotyrosine protein) phosphatases II"/>
    <property type="match status" value="1"/>
</dbReference>
<dbReference type="PROSITE" id="PS51339">
    <property type="entry name" value="PPASE_MYOTUBULARIN"/>
    <property type="match status" value="1"/>
</dbReference>
<evidence type="ECO:0000313" key="5">
    <source>
        <dbReference type="EMBL" id="CAB3264058.1"/>
    </source>
</evidence>
<evidence type="ECO:0000256" key="3">
    <source>
        <dbReference type="SAM" id="MobiDB-lite"/>
    </source>
</evidence>
<dbReference type="Gene3D" id="2.30.29.30">
    <property type="entry name" value="Pleckstrin-homology domain (PH domain)/Phosphotyrosine-binding domain (PTB)"/>
    <property type="match status" value="1"/>
</dbReference>
<evidence type="ECO:0000259" key="4">
    <source>
        <dbReference type="PROSITE" id="PS51339"/>
    </source>
</evidence>
<dbReference type="GO" id="GO:0046856">
    <property type="term" value="P:phosphatidylinositol dephosphorylation"/>
    <property type="evidence" value="ECO:0007669"/>
    <property type="project" value="TreeGrafter"/>
</dbReference>
<gene>
    <name evidence="5" type="primary">Mtmr9</name>
</gene>
<keyword evidence="2" id="KW-0175">Coiled coil</keyword>
<dbReference type="Pfam" id="PF06602">
    <property type="entry name" value="Myotub-related"/>
    <property type="match status" value="1"/>
</dbReference>
<name>A0A6F9DM42_9ASCI</name>
<feature type="compositionally biased region" description="Polar residues" evidence="3">
    <location>
        <begin position="541"/>
        <end position="559"/>
    </location>
</feature>
<dbReference type="GO" id="GO:0010507">
    <property type="term" value="P:negative regulation of autophagy"/>
    <property type="evidence" value="ECO:0007669"/>
    <property type="project" value="TreeGrafter"/>
</dbReference>
<dbReference type="EMBL" id="LR788196">
    <property type="protein sequence ID" value="CAB3264058.1"/>
    <property type="molecule type" value="mRNA"/>
</dbReference>
<dbReference type="InterPro" id="IPR029021">
    <property type="entry name" value="Prot-tyrosine_phosphatase-like"/>
</dbReference>
<dbReference type="GO" id="GO:0005737">
    <property type="term" value="C:cytoplasm"/>
    <property type="evidence" value="ECO:0007669"/>
    <property type="project" value="TreeGrafter"/>
</dbReference>
<dbReference type="InterPro" id="IPR011993">
    <property type="entry name" value="PH-like_dom_sf"/>
</dbReference>
<dbReference type="Pfam" id="PF21098">
    <property type="entry name" value="PH-GRAM_MTMR6-like"/>
    <property type="match status" value="1"/>
</dbReference>
<evidence type="ECO:0000256" key="2">
    <source>
        <dbReference type="SAM" id="Coils"/>
    </source>
</evidence>
<feature type="coiled-coil region" evidence="2">
    <location>
        <begin position="510"/>
        <end position="537"/>
    </location>
</feature>
<proteinExistence type="evidence at transcript level"/>
<feature type="domain" description="Myotubularin phosphatase" evidence="4">
    <location>
        <begin position="122"/>
        <end position="496"/>
    </location>
</feature>
<dbReference type="PANTHER" id="PTHR10807:SF73">
    <property type="entry name" value="LD06050P"/>
    <property type="match status" value="1"/>
</dbReference>
<dbReference type="AlphaFoldDB" id="A0A6F9DM42"/>
<dbReference type="CDD" id="cd14536">
    <property type="entry name" value="PTP-MTMR9"/>
    <property type="match status" value="1"/>
</dbReference>
<sequence length="559" mass="63860">MEFSEFIQTPKVEDAFLEVENGTVPVTACLTGHHLILYSHNGENKEYWILHKNVDSVEKRYSVEKNLLVLKCKDFTQHQITIPTADDATNIANSIETLSSLNNPALQYPFFHRPKFTFDEDGYDLFCTEHRFASLSKMSDQWRISNINLHFSVCNSYPSQVIVPKDISNEMIVKSAKFRYGGRFPILSYLHTNGRVVMRCGQPLTGQNQKRCKEDEKLINIVLGSTHRGYILDTRTTQAALQARSKGGGFETEFNYPQWRKFHNSLQKYSIQQESFVRIVEACQDRNASSDRWQSKLESSNWLSHVKDVLSAACLVAQCVDREGASVLVHGSEGTDSTLLVTSLTQVILDPYCRTIRGFLCLIDMEWVQAGHPFADRCFHGAQSNQRTRSEGPTFTLFLDCVHQLLQQFPLSFEFSALLLIHLHRHAYASGFGTFLCNNEMERRKFKVRTKTVSLWSYLLSVNVLPMFLNPLYQTRPGVIWPSVAPQSLKLWDGLFLKDIDPSPEVQRIVSESISYMEDLQNQISELTKEISLLEREEETTSPLLQNGQNQAIDCQNSA</sequence>
<dbReference type="PANTHER" id="PTHR10807">
    <property type="entry name" value="MYOTUBULARIN-RELATED"/>
    <property type="match status" value="1"/>
</dbReference>
<dbReference type="GO" id="GO:0019903">
    <property type="term" value="F:protein phosphatase binding"/>
    <property type="evidence" value="ECO:0007669"/>
    <property type="project" value="TreeGrafter"/>
</dbReference>
<feature type="region of interest" description="Disordered" evidence="3">
    <location>
        <begin position="538"/>
        <end position="559"/>
    </location>
</feature>
<protein>
    <submittedName>
        <fullName evidence="5">Myotubularin-related protein 9</fullName>
    </submittedName>
</protein>
<organism evidence="5">
    <name type="scientific">Phallusia mammillata</name>
    <dbReference type="NCBI Taxonomy" id="59560"/>
    <lineage>
        <taxon>Eukaryota</taxon>
        <taxon>Metazoa</taxon>
        <taxon>Chordata</taxon>
        <taxon>Tunicata</taxon>
        <taxon>Ascidiacea</taxon>
        <taxon>Phlebobranchia</taxon>
        <taxon>Ascidiidae</taxon>
        <taxon>Phallusia</taxon>
    </lineage>
</organism>
<dbReference type="SUPFAM" id="SSF50729">
    <property type="entry name" value="PH domain-like"/>
    <property type="match status" value="1"/>
</dbReference>
<dbReference type="InterPro" id="IPR030564">
    <property type="entry name" value="Myotubularin"/>
</dbReference>
<dbReference type="InterPro" id="IPR048994">
    <property type="entry name" value="PH-GRAM_MTMR6-9"/>
</dbReference>
<reference evidence="5" key="1">
    <citation type="submission" date="2020-04" db="EMBL/GenBank/DDBJ databases">
        <authorList>
            <person name="Neveu A P."/>
        </authorList>
    </citation>
    <scope>NUCLEOTIDE SEQUENCE</scope>
    <source>
        <tissue evidence="5">Whole embryo</tissue>
    </source>
</reference>
<evidence type="ECO:0000256" key="1">
    <source>
        <dbReference type="ARBA" id="ARBA00007471"/>
    </source>
</evidence>